<dbReference type="InterPro" id="IPR051244">
    <property type="entry name" value="TCAF"/>
</dbReference>
<dbReference type="InterPro" id="IPR008979">
    <property type="entry name" value="Galactose-bd-like_sf"/>
</dbReference>
<dbReference type="Gene3D" id="3.40.390.80">
    <property type="entry name" value="Peptidase M60, enhancin-like domain 2"/>
    <property type="match status" value="1"/>
</dbReference>
<evidence type="ECO:0000256" key="1">
    <source>
        <dbReference type="SAM" id="SignalP"/>
    </source>
</evidence>
<dbReference type="InterPro" id="IPR024361">
    <property type="entry name" value="BACON"/>
</dbReference>
<dbReference type="KEGG" id="btho:Btheta7330_00104"/>
<dbReference type="RefSeq" id="WP_011108584.1">
    <property type="nucleotide sequence ID" value="NZ_BQNN01000001.1"/>
</dbReference>
<dbReference type="Pfam" id="PF13004">
    <property type="entry name" value="BACON"/>
    <property type="match status" value="1"/>
</dbReference>
<dbReference type="OMA" id="YPSEFRI"/>
<keyword evidence="1" id="KW-0732">Signal</keyword>
<organism evidence="5 6">
    <name type="scientific">Bacteroides thetaiotaomicron</name>
    <dbReference type="NCBI Taxonomy" id="818"/>
    <lineage>
        <taxon>Bacteria</taxon>
        <taxon>Pseudomonadati</taxon>
        <taxon>Bacteroidota</taxon>
        <taxon>Bacteroidia</taxon>
        <taxon>Bacteroidales</taxon>
        <taxon>Bacteroidaceae</taxon>
        <taxon>Bacteroides</taxon>
    </lineage>
</organism>
<feature type="chain" id="PRO_5014032755" evidence="1">
    <location>
        <begin position="21"/>
        <end position="968"/>
    </location>
</feature>
<dbReference type="Gene3D" id="2.60.120.1250">
    <property type="entry name" value="Peptidase M60, enhancin-like domain 1"/>
    <property type="match status" value="1"/>
</dbReference>
<dbReference type="Gene3D" id="2.60.120.260">
    <property type="entry name" value="Galactose-binding domain-like"/>
    <property type="match status" value="1"/>
</dbReference>
<reference evidence="5 6" key="1">
    <citation type="submission" date="2018-08" db="EMBL/GenBank/DDBJ databases">
        <title>A genome reference for cultivated species of the human gut microbiota.</title>
        <authorList>
            <person name="Zou Y."/>
            <person name="Xue W."/>
            <person name="Luo G."/>
        </authorList>
    </citation>
    <scope>NUCLEOTIDE SEQUENCE [LARGE SCALE GENOMIC DNA]</scope>
    <source>
        <strain evidence="5 6">AM30-26</strain>
    </source>
</reference>
<evidence type="ECO:0000313" key="4">
    <source>
        <dbReference type="EMBL" id="KAB4307710.1"/>
    </source>
</evidence>
<gene>
    <name evidence="5" type="ORF">DW780_18070</name>
    <name evidence="4" type="ORF">GAO51_20790</name>
</gene>
<proteinExistence type="predicted"/>
<evidence type="ECO:0000313" key="6">
    <source>
        <dbReference type="Proteomes" id="UP000284785"/>
    </source>
</evidence>
<dbReference type="Pfam" id="PF00754">
    <property type="entry name" value="F5_F8_type_C"/>
    <property type="match status" value="1"/>
</dbReference>
<dbReference type="SMR" id="A0A0P0EUP1"/>
<name>A0A0P0EUP1_BACT4</name>
<dbReference type="Proteomes" id="UP000284785">
    <property type="component" value="Unassembled WGS sequence"/>
</dbReference>
<dbReference type="PANTHER" id="PTHR15730">
    <property type="entry name" value="EXPERIMENTAL AUTOIMMUNE PROSTATITIS ANTIGEN 2-RELATED"/>
    <property type="match status" value="1"/>
</dbReference>
<evidence type="ECO:0000313" key="7">
    <source>
        <dbReference type="Proteomes" id="UP000440614"/>
    </source>
</evidence>
<dbReference type="AlphaFoldDB" id="A0A0P0EUP1"/>
<feature type="domain" description="Peptidase M60" evidence="3">
    <location>
        <begin position="444"/>
        <end position="755"/>
    </location>
</feature>
<dbReference type="PROSITE" id="PS51723">
    <property type="entry name" value="PEPTIDASE_M60"/>
    <property type="match status" value="1"/>
</dbReference>
<dbReference type="PROSITE" id="PS50022">
    <property type="entry name" value="FA58C_3"/>
    <property type="match status" value="1"/>
</dbReference>
<dbReference type="GeneID" id="60924200"/>
<dbReference type="InterPro" id="IPR013783">
    <property type="entry name" value="Ig-like_fold"/>
</dbReference>
<reference evidence="4 7" key="2">
    <citation type="journal article" date="2019" name="Nat. Med.">
        <title>A library of human gut bacterial isolates paired with longitudinal multiomics data enables mechanistic microbiome research.</title>
        <authorList>
            <person name="Poyet M."/>
            <person name="Groussin M."/>
            <person name="Gibbons S.M."/>
            <person name="Avila-Pacheco J."/>
            <person name="Jiang X."/>
            <person name="Kearney S.M."/>
            <person name="Perrotta A.R."/>
            <person name="Berdy B."/>
            <person name="Zhao S."/>
            <person name="Lieberman T.D."/>
            <person name="Swanson P.K."/>
            <person name="Smith M."/>
            <person name="Roesemann S."/>
            <person name="Alexander J.E."/>
            <person name="Rich S.A."/>
            <person name="Livny J."/>
            <person name="Vlamakis H."/>
            <person name="Clish C."/>
            <person name="Bullock K."/>
            <person name="Deik A."/>
            <person name="Scott J."/>
            <person name="Pierce K.A."/>
            <person name="Xavier R.J."/>
            <person name="Alm E.J."/>
        </authorList>
    </citation>
    <scope>NUCLEOTIDE SEQUENCE [LARGE SCALE GENOMIC DNA]</scope>
    <source>
        <strain evidence="4 7">BIOML-A188</strain>
    </source>
</reference>
<dbReference type="SUPFAM" id="SSF49785">
    <property type="entry name" value="Galactose-binding domain-like"/>
    <property type="match status" value="1"/>
</dbReference>
<dbReference type="InterPro" id="IPR042279">
    <property type="entry name" value="Pep_M60_3"/>
</dbReference>
<evidence type="ECO:0000313" key="5">
    <source>
        <dbReference type="EMBL" id="RHD84944.1"/>
    </source>
</evidence>
<feature type="signal peptide" evidence="1">
    <location>
        <begin position="1"/>
        <end position="20"/>
    </location>
</feature>
<dbReference type="EMBL" id="QSJP01000018">
    <property type="protein sequence ID" value="RHD84944.1"/>
    <property type="molecule type" value="Genomic_DNA"/>
</dbReference>
<dbReference type="Pfam" id="PF13402">
    <property type="entry name" value="Peptidase_M60"/>
    <property type="match status" value="1"/>
</dbReference>
<evidence type="ECO:0000259" key="2">
    <source>
        <dbReference type="PROSITE" id="PS50022"/>
    </source>
</evidence>
<dbReference type="PANTHER" id="PTHR15730:SF5">
    <property type="entry name" value="SI:CH211-210B2.2-RELATED"/>
    <property type="match status" value="1"/>
</dbReference>
<protein>
    <submittedName>
        <fullName evidence="5">Carbohydrate-binding protein</fullName>
    </submittedName>
</protein>
<dbReference type="InterPro" id="IPR000421">
    <property type="entry name" value="FA58C"/>
</dbReference>
<dbReference type="PROSITE" id="PS51257">
    <property type="entry name" value="PROKAR_LIPOPROTEIN"/>
    <property type="match status" value="1"/>
</dbReference>
<accession>A0A0P0EUP1</accession>
<evidence type="ECO:0000259" key="3">
    <source>
        <dbReference type="PROSITE" id="PS51723"/>
    </source>
</evidence>
<dbReference type="SMART" id="SM01276">
    <property type="entry name" value="M60-like"/>
    <property type="match status" value="1"/>
</dbReference>
<dbReference type="Gene3D" id="2.60.40.10">
    <property type="entry name" value="Immunoglobulins"/>
    <property type="match status" value="1"/>
</dbReference>
<dbReference type="EMBL" id="WCSY01000023">
    <property type="protein sequence ID" value="KAB4307710.1"/>
    <property type="molecule type" value="Genomic_DNA"/>
</dbReference>
<comment type="caution">
    <text evidence="5">The sequence shown here is derived from an EMBL/GenBank/DDBJ whole genome shotgun (WGS) entry which is preliminary data.</text>
</comment>
<dbReference type="Proteomes" id="UP000440614">
    <property type="component" value="Unassembled WGS sequence"/>
</dbReference>
<dbReference type="CDD" id="cd14948">
    <property type="entry name" value="BACON"/>
    <property type="match status" value="1"/>
</dbReference>
<sequence length="968" mass="107677">MKKYILLFFLLSLLPCLSTACSDDDGSSTPNLTVGKETVDFNSESGSQNVAVTTNVDTWTVKSDKNWCHPSADGKALKISVDESDERYVRKATVTVIAADQTKTITVRQLGYEAAILVDQSSFEVGVIGGEIQFDVTTNVEVAITLPEWITAKPASRAPATVTTPHTYMVKATGLDSQRHGNIEITEVLPTIDPDTEQAEPVSASVFVTQKGLNEFAEGNGEDVKGDIKIKIVSGTASSFQSGSNIEKSFDGDYSTLYHSSWSNGASNYFPITLTYNFETVTDVDYLIYHPRNNGNNGRFKETEIQYSADGHTFTKLIDKDFQGSATAGKVTFDQTIQAKSFRFIVKSGSGDGQGFASCAEMEFFAKNPVNFDYSTLFTDASCSELKTGITEDDIAQCEYPFFKNIAYYMIKGKYPAEFRISEFKAYPNPDIQSETHKTNPYSQLDNPTGISVKAGENLIVLVGDTHGYDIGLRVQNLDAPENDGFGGVTYLLNQGINKLTISEQGLVYVMYVTKTLDDPAAAPVKIHFASGKVNGYFDSQNPEHNGRWSELLNKATNRYFDVLGKYAHLTFETSDLRTYTGSKGDELIDLYDKIVYSEQQLLGLEKYDKMFRNRMYLNVMYKSYMYATAYHTAYNRTTMNEICSPEKLKTSACWGPAHEIGHCNQTRPGVLWGGNTEVTNNIMSEYIQTTIFGQPSRIQVEDMGITYRNRYSKAWSGIIAAGSPHADFQNLGKNNANDVFCKLVPFWQLELYFGKVLGRTPLQQADKGGFYPEVYEYARNKDYTGMTHGEIQLDFVYTCSKISGMNLLDFFTKWGFLTPVDKELDDYGKKQLTVTQDMIDALKQKVNALGGTRPDVALEYISDNTYELYKTKTAIIKGENATHAPKTFTVGSGDNAVTYNGETITIKNWTNVVTYEVKDETGKFILICSGENAPSSVDTFTIPVRWKDGFRLSAVSVTGERIDIPMN</sequence>
<feature type="domain" description="F5/8 type C" evidence="2">
    <location>
        <begin position="225"/>
        <end position="367"/>
    </location>
</feature>
<dbReference type="InterPro" id="IPR031161">
    <property type="entry name" value="Peptidase_M60_dom"/>
</dbReference>
<dbReference type="Gene3D" id="1.10.390.30">
    <property type="entry name" value="Peptidase M60, enhancin-like domain 3"/>
    <property type="match status" value="1"/>
</dbReference>